<dbReference type="Proteomes" id="UP001345013">
    <property type="component" value="Unassembled WGS sequence"/>
</dbReference>
<organism evidence="3 4">
    <name type="scientific">Lithohypha guttulata</name>
    <dbReference type="NCBI Taxonomy" id="1690604"/>
    <lineage>
        <taxon>Eukaryota</taxon>
        <taxon>Fungi</taxon>
        <taxon>Dikarya</taxon>
        <taxon>Ascomycota</taxon>
        <taxon>Pezizomycotina</taxon>
        <taxon>Eurotiomycetes</taxon>
        <taxon>Chaetothyriomycetidae</taxon>
        <taxon>Chaetothyriales</taxon>
        <taxon>Trichomeriaceae</taxon>
        <taxon>Lithohypha</taxon>
    </lineage>
</organism>
<keyword evidence="2" id="KW-0472">Membrane</keyword>
<protein>
    <submittedName>
        <fullName evidence="3">Uncharacterized protein</fullName>
    </submittedName>
</protein>
<sequence>MSTGAKAGVGVGVAAAGLAAVAGVFFLLRRRKARKQTPEVDEKTEAGSKSVSDNKDAYVSTKDLPPAPLPAELSNQRNSRAELGDSFSGSAVELDSKGASSDATELPAYKT</sequence>
<feature type="compositionally biased region" description="Basic and acidic residues" evidence="1">
    <location>
        <begin position="36"/>
        <end position="56"/>
    </location>
</feature>
<keyword evidence="2" id="KW-0812">Transmembrane</keyword>
<gene>
    <name evidence="3" type="ORF">LTR24_000938</name>
</gene>
<keyword evidence="2" id="KW-1133">Transmembrane helix</keyword>
<accession>A0ABR0KNL9</accession>
<evidence type="ECO:0000313" key="4">
    <source>
        <dbReference type="Proteomes" id="UP001345013"/>
    </source>
</evidence>
<evidence type="ECO:0000256" key="1">
    <source>
        <dbReference type="SAM" id="MobiDB-lite"/>
    </source>
</evidence>
<feature type="transmembrane region" description="Helical" evidence="2">
    <location>
        <begin position="6"/>
        <end position="28"/>
    </location>
</feature>
<comment type="caution">
    <text evidence="3">The sequence shown here is derived from an EMBL/GenBank/DDBJ whole genome shotgun (WGS) entry which is preliminary data.</text>
</comment>
<reference evidence="3 4" key="1">
    <citation type="submission" date="2023-08" db="EMBL/GenBank/DDBJ databases">
        <title>Black Yeasts Isolated from many extreme environments.</title>
        <authorList>
            <person name="Coleine C."/>
            <person name="Stajich J.E."/>
            <person name="Selbmann L."/>
        </authorList>
    </citation>
    <scope>NUCLEOTIDE SEQUENCE [LARGE SCALE GENOMIC DNA]</scope>
    <source>
        <strain evidence="3 4">CCFEE 5885</strain>
    </source>
</reference>
<proteinExistence type="predicted"/>
<keyword evidence="4" id="KW-1185">Reference proteome</keyword>
<evidence type="ECO:0000313" key="3">
    <source>
        <dbReference type="EMBL" id="KAK5100792.1"/>
    </source>
</evidence>
<feature type="region of interest" description="Disordered" evidence="1">
    <location>
        <begin position="33"/>
        <end position="111"/>
    </location>
</feature>
<dbReference type="EMBL" id="JAVRRG010000006">
    <property type="protein sequence ID" value="KAK5100792.1"/>
    <property type="molecule type" value="Genomic_DNA"/>
</dbReference>
<evidence type="ECO:0000256" key="2">
    <source>
        <dbReference type="SAM" id="Phobius"/>
    </source>
</evidence>
<name>A0ABR0KNL9_9EURO</name>